<sequence>MKETMNGEEGETRERERSLSWSLRHVYRLHLFVASSRTNKLQHTALLHSRVRSPRGNAASYHGCHGCQAHQGPWLSAAPAHGAYGAEEEKKASTTLSPLS</sequence>
<evidence type="ECO:0000313" key="1">
    <source>
        <dbReference type="EMBL" id="KAK1131611.1"/>
    </source>
</evidence>
<dbReference type="AlphaFoldDB" id="A0AA40G5S0"/>
<evidence type="ECO:0000313" key="2">
    <source>
        <dbReference type="Proteomes" id="UP001177670"/>
    </source>
</evidence>
<dbReference type="Proteomes" id="UP001177670">
    <property type="component" value="Unassembled WGS sequence"/>
</dbReference>
<name>A0AA40G5S0_9HYME</name>
<protein>
    <submittedName>
        <fullName evidence="1">Uncharacterized protein</fullName>
    </submittedName>
</protein>
<accession>A0AA40G5S0</accession>
<gene>
    <name evidence="1" type="ORF">K0M31_017903</name>
</gene>
<organism evidence="1 2">
    <name type="scientific">Melipona bicolor</name>
    <dbReference type="NCBI Taxonomy" id="60889"/>
    <lineage>
        <taxon>Eukaryota</taxon>
        <taxon>Metazoa</taxon>
        <taxon>Ecdysozoa</taxon>
        <taxon>Arthropoda</taxon>
        <taxon>Hexapoda</taxon>
        <taxon>Insecta</taxon>
        <taxon>Pterygota</taxon>
        <taxon>Neoptera</taxon>
        <taxon>Endopterygota</taxon>
        <taxon>Hymenoptera</taxon>
        <taxon>Apocrita</taxon>
        <taxon>Aculeata</taxon>
        <taxon>Apoidea</taxon>
        <taxon>Anthophila</taxon>
        <taxon>Apidae</taxon>
        <taxon>Melipona</taxon>
    </lineage>
</organism>
<proteinExistence type="predicted"/>
<reference evidence="1" key="1">
    <citation type="submission" date="2021-10" db="EMBL/GenBank/DDBJ databases">
        <title>Melipona bicolor Genome sequencing and assembly.</title>
        <authorList>
            <person name="Araujo N.S."/>
            <person name="Arias M.C."/>
        </authorList>
    </citation>
    <scope>NUCLEOTIDE SEQUENCE</scope>
    <source>
        <strain evidence="1">USP_2M_L1-L4_2017</strain>
        <tissue evidence="1">Whole body</tissue>
    </source>
</reference>
<comment type="caution">
    <text evidence="1">The sequence shown here is derived from an EMBL/GenBank/DDBJ whole genome shotgun (WGS) entry which is preliminary data.</text>
</comment>
<dbReference type="EMBL" id="JAHYIQ010000006">
    <property type="protein sequence ID" value="KAK1131611.1"/>
    <property type="molecule type" value="Genomic_DNA"/>
</dbReference>
<keyword evidence="2" id="KW-1185">Reference proteome</keyword>